<protein>
    <submittedName>
        <fullName evidence="1">Uncharacterized protein</fullName>
    </submittedName>
</protein>
<reference evidence="1" key="2">
    <citation type="journal article" date="2015" name="Data Brief">
        <title>Shoot transcriptome of the giant reed, Arundo donax.</title>
        <authorList>
            <person name="Barrero R.A."/>
            <person name="Guerrero F.D."/>
            <person name="Moolhuijzen P."/>
            <person name="Goolsby J.A."/>
            <person name="Tidwell J."/>
            <person name="Bellgard S.E."/>
            <person name="Bellgard M.I."/>
        </authorList>
    </citation>
    <scope>NUCLEOTIDE SEQUENCE</scope>
    <source>
        <tissue evidence="1">Shoot tissue taken approximately 20 cm above the soil surface</tissue>
    </source>
</reference>
<sequence length="41" mass="5009">MERLQVMYILFFHFKNLRFVYILVLMDVTKFKLNILASPLC</sequence>
<evidence type="ECO:0000313" key="1">
    <source>
        <dbReference type="EMBL" id="JAE09581.1"/>
    </source>
</evidence>
<name>A0A0A9FHK0_ARUDO</name>
<reference evidence="1" key="1">
    <citation type="submission" date="2014-09" db="EMBL/GenBank/DDBJ databases">
        <authorList>
            <person name="Magalhaes I.L.F."/>
            <person name="Oliveira U."/>
            <person name="Santos F.R."/>
            <person name="Vidigal T.H.D.A."/>
            <person name="Brescovit A.D."/>
            <person name="Santos A.J."/>
        </authorList>
    </citation>
    <scope>NUCLEOTIDE SEQUENCE</scope>
    <source>
        <tissue evidence="1">Shoot tissue taken approximately 20 cm above the soil surface</tissue>
    </source>
</reference>
<dbReference type="AlphaFoldDB" id="A0A0A9FHK0"/>
<organism evidence="1">
    <name type="scientific">Arundo donax</name>
    <name type="common">Giant reed</name>
    <name type="synonym">Donax arundinaceus</name>
    <dbReference type="NCBI Taxonomy" id="35708"/>
    <lineage>
        <taxon>Eukaryota</taxon>
        <taxon>Viridiplantae</taxon>
        <taxon>Streptophyta</taxon>
        <taxon>Embryophyta</taxon>
        <taxon>Tracheophyta</taxon>
        <taxon>Spermatophyta</taxon>
        <taxon>Magnoliopsida</taxon>
        <taxon>Liliopsida</taxon>
        <taxon>Poales</taxon>
        <taxon>Poaceae</taxon>
        <taxon>PACMAD clade</taxon>
        <taxon>Arundinoideae</taxon>
        <taxon>Arundineae</taxon>
        <taxon>Arundo</taxon>
    </lineage>
</organism>
<dbReference type="EMBL" id="GBRH01188315">
    <property type="protein sequence ID" value="JAE09581.1"/>
    <property type="molecule type" value="Transcribed_RNA"/>
</dbReference>
<proteinExistence type="predicted"/>
<accession>A0A0A9FHK0</accession>